<reference evidence="2" key="1">
    <citation type="submission" date="2016-10" db="EMBL/GenBank/DDBJ databases">
        <authorList>
            <person name="Varghese N."/>
            <person name="Submissions S."/>
        </authorList>
    </citation>
    <scope>NUCLEOTIDE SEQUENCE [LARGE SCALE GENOMIC DNA]</scope>
    <source>
        <strain evidence="2">DSM 16199</strain>
    </source>
</reference>
<dbReference type="OrthoDB" id="7875930at2"/>
<dbReference type="Proteomes" id="UP000199550">
    <property type="component" value="Unassembled WGS sequence"/>
</dbReference>
<evidence type="ECO:0000313" key="2">
    <source>
        <dbReference type="Proteomes" id="UP000199550"/>
    </source>
</evidence>
<keyword evidence="2" id="KW-1185">Reference proteome</keyword>
<evidence type="ECO:0000313" key="1">
    <source>
        <dbReference type="EMBL" id="SFL33572.1"/>
    </source>
</evidence>
<dbReference type="STRING" id="195913.SAMN04488004_11481"/>
<sequence>MRNTPAEDLLDLLADERKLIRSGDLMDLSELADRKAILAQTVAAATPPGPIAAQLDQALQRNARLLLAVCGGIRSAHARLTALNEVRNGLSLYTAAGERQTVARRSDILEHKA</sequence>
<dbReference type="EMBL" id="FOTF01000014">
    <property type="protein sequence ID" value="SFL33572.1"/>
    <property type="molecule type" value="Genomic_DNA"/>
</dbReference>
<dbReference type="AlphaFoldDB" id="A0A1I4GU08"/>
<dbReference type="RefSeq" id="WP_090190242.1">
    <property type="nucleotide sequence ID" value="NZ_FOTF01000014.1"/>
</dbReference>
<proteinExistence type="predicted"/>
<organism evidence="1 2">
    <name type="scientific">Loktanella salsilacus</name>
    <dbReference type="NCBI Taxonomy" id="195913"/>
    <lineage>
        <taxon>Bacteria</taxon>
        <taxon>Pseudomonadati</taxon>
        <taxon>Pseudomonadota</taxon>
        <taxon>Alphaproteobacteria</taxon>
        <taxon>Rhodobacterales</taxon>
        <taxon>Roseobacteraceae</taxon>
        <taxon>Loktanella</taxon>
    </lineage>
</organism>
<accession>A0A1I4GU08</accession>
<gene>
    <name evidence="1" type="ORF">SAMN04488004_11481</name>
</gene>
<evidence type="ECO:0008006" key="3">
    <source>
        <dbReference type="Google" id="ProtNLM"/>
    </source>
</evidence>
<protein>
    <recommendedName>
        <fullName evidence="3">FlgN protein</fullName>
    </recommendedName>
</protein>
<name>A0A1I4GU08_9RHOB</name>